<feature type="signal peptide" evidence="1">
    <location>
        <begin position="1"/>
        <end position="19"/>
    </location>
</feature>
<dbReference type="RefSeq" id="WP_169225399.1">
    <property type="nucleotide sequence ID" value="NZ_JABBGC010000001.1"/>
</dbReference>
<dbReference type="EMBL" id="JABBGC010000001">
    <property type="protein sequence ID" value="NML38402.1"/>
    <property type="molecule type" value="Genomic_DNA"/>
</dbReference>
<feature type="chain" id="PRO_5032687736" description="DUF3108 domain-containing protein" evidence="1">
    <location>
        <begin position="20"/>
        <end position="251"/>
    </location>
</feature>
<evidence type="ECO:0000313" key="2">
    <source>
        <dbReference type="EMBL" id="NML38402.1"/>
    </source>
</evidence>
<gene>
    <name evidence="2" type="ORF">HHL17_14435</name>
</gene>
<accession>A0A848GN79</accession>
<evidence type="ECO:0008006" key="4">
    <source>
        <dbReference type="Google" id="ProtNLM"/>
    </source>
</evidence>
<name>A0A848GN79_9BACT</name>
<sequence>MMMRSLNALCLLLMVAVYAAPLHAQQQQQRDTAGLAVEMAVMYKLYADKQYALDIRYTFAASSKPDLVLDSVTGRLEVADKNFRYELGNTASVSNGRYNIILQSAMKKMHVSKHKAGDQPMKMIQAGFLPVAVKSWSVSQKGSLRVFHADFLTGFPFVSLDVTKDMSTGYLTTLRYLIPADQLKRFGIDKEETKEDFGDYAVVLVTYTQDKRYKPDMTVFDEQSYFRKTETTLVPSPAFSGYQVFKASPDL</sequence>
<proteinExistence type="predicted"/>
<comment type="caution">
    <text evidence="2">The sequence shown here is derived from an EMBL/GenBank/DDBJ whole genome shotgun (WGS) entry which is preliminary data.</text>
</comment>
<dbReference type="Proteomes" id="UP000583266">
    <property type="component" value="Unassembled WGS sequence"/>
</dbReference>
<evidence type="ECO:0000256" key="1">
    <source>
        <dbReference type="SAM" id="SignalP"/>
    </source>
</evidence>
<reference evidence="2 3" key="1">
    <citation type="submission" date="2020-04" db="EMBL/GenBank/DDBJ databases">
        <title>Chitinophaga sp. G-6-1-13 sp. nov., isolated from soil.</title>
        <authorList>
            <person name="Dahal R.H."/>
            <person name="Chaudhary D.K."/>
        </authorList>
    </citation>
    <scope>NUCLEOTIDE SEQUENCE [LARGE SCALE GENOMIC DNA]</scope>
    <source>
        <strain evidence="2 3">G-6-1-13</strain>
    </source>
</reference>
<keyword evidence="1" id="KW-0732">Signal</keyword>
<protein>
    <recommendedName>
        <fullName evidence="4">DUF3108 domain-containing protein</fullName>
    </recommendedName>
</protein>
<organism evidence="2 3">
    <name type="scientific">Chitinophaga fulva</name>
    <dbReference type="NCBI Taxonomy" id="2728842"/>
    <lineage>
        <taxon>Bacteria</taxon>
        <taxon>Pseudomonadati</taxon>
        <taxon>Bacteroidota</taxon>
        <taxon>Chitinophagia</taxon>
        <taxon>Chitinophagales</taxon>
        <taxon>Chitinophagaceae</taxon>
        <taxon>Chitinophaga</taxon>
    </lineage>
</organism>
<keyword evidence="3" id="KW-1185">Reference proteome</keyword>
<evidence type="ECO:0000313" key="3">
    <source>
        <dbReference type="Proteomes" id="UP000583266"/>
    </source>
</evidence>
<dbReference type="AlphaFoldDB" id="A0A848GN79"/>